<evidence type="ECO:0000313" key="1">
    <source>
        <dbReference type="EMBL" id="KAK3400194.1"/>
    </source>
</evidence>
<reference evidence="1" key="2">
    <citation type="submission" date="2023-07" db="EMBL/GenBank/DDBJ databases">
        <authorList>
            <consortium name="Lawrence Berkeley National Laboratory"/>
            <person name="Haridas S."/>
            <person name="Hensen N."/>
            <person name="Bonometti L."/>
            <person name="Westerberg I."/>
            <person name="Brannstrom I.O."/>
            <person name="Guillou S."/>
            <person name="Cros-Aarteil S."/>
            <person name="Calhoun S."/>
            <person name="Kuo A."/>
            <person name="Mondo S."/>
            <person name="Pangilinan J."/>
            <person name="Riley R."/>
            <person name="LaButti K."/>
            <person name="Andreopoulos B."/>
            <person name="Lipzen A."/>
            <person name="Chen C."/>
            <person name="Yanf M."/>
            <person name="Daum C."/>
            <person name="Ng V."/>
            <person name="Clum A."/>
            <person name="Steindorff A."/>
            <person name="Ohm R."/>
            <person name="Martin F."/>
            <person name="Silar P."/>
            <person name="Natvig D."/>
            <person name="Lalanne C."/>
            <person name="Gautier V."/>
            <person name="Ament-velasquez S.L."/>
            <person name="Kruys A."/>
            <person name="Hutchinson M.I."/>
            <person name="Powell A.J."/>
            <person name="Barry K."/>
            <person name="Miller A.N."/>
            <person name="Grigoriev I.V."/>
            <person name="Debuchy R."/>
            <person name="Gladieux P."/>
            <person name="Thoren M.H."/>
            <person name="Johannesson H."/>
        </authorList>
    </citation>
    <scope>NUCLEOTIDE SEQUENCE</scope>
    <source>
        <strain evidence="1">FGSC 1904</strain>
    </source>
</reference>
<accession>A0AAE0UE81</accession>
<gene>
    <name evidence="1" type="ORF">B0T20DRAFT_391725</name>
</gene>
<keyword evidence="2" id="KW-1185">Reference proteome</keyword>
<dbReference type="Proteomes" id="UP001281003">
    <property type="component" value="Unassembled WGS sequence"/>
</dbReference>
<dbReference type="AlphaFoldDB" id="A0AAE0UE81"/>
<sequence length="217" mass="23909">MCKMRNQVAGDSGKRYCWAASLLLTRKYRSSKTPTDVCSSGCGWVTAGQTKVENWLAVSASHTLGRRGRHAVRRLQLYLFGAKTNTQAYRMPPGMQLPPAHAVMPSGLMLNCALRDWEKLCRAKMVSNRNDMQFGGVDAAETSGVPTIELIGVWGSNLMGMLHVSSPTEVTKIPETLQFPIRCPFQPSMMKDAGKNRIPKSVCTTYSNLPCTRALLP</sequence>
<proteinExistence type="predicted"/>
<name>A0AAE0UE81_SORBR</name>
<reference evidence="1" key="1">
    <citation type="journal article" date="2023" name="Mol. Phylogenet. Evol.">
        <title>Genome-scale phylogeny and comparative genomics of the fungal order Sordariales.</title>
        <authorList>
            <person name="Hensen N."/>
            <person name="Bonometti L."/>
            <person name="Westerberg I."/>
            <person name="Brannstrom I.O."/>
            <person name="Guillou S."/>
            <person name="Cros-Aarteil S."/>
            <person name="Calhoun S."/>
            <person name="Haridas S."/>
            <person name="Kuo A."/>
            <person name="Mondo S."/>
            <person name="Pangilinan J."/>
            <person name="Riley R."/>
            <person name="LaButti K."/>
            <person name="Andreopoulos B."/>
            <person name="Lipzen A."/>
            <person name="Chen C."/>
            <person name="Yan M."/>
            <person name="Daum C."/>
            <person name="Ng V."/>
            <person name="Clum A."/>
            <person name="Steindorff A."/>
            <person name="Ohm R.A."/>
            <person name="Martin F."/>
            <person name="Silar P."/>
            <person name="Natvig D.O."/>
            <person name="Lalanne C."/>
            <person name="Gautier V."/>
            <person name="Ament-Velasquez S.L."/>
            <person name="Kruys A."/>
            <person name="Hutchinson M.I."/>
            <person name="Powell A.J."/>
            <person name="Barry K."/>
            <person name="Miller A.N."/>
            <person name="Grigoriev I.V."/>
            <person name="Debuchy R."/>
            <person name="Gladieux P."/>
            <person name="Hiltunen Thoren M."/>
            <person name="Johannesson H."/>
        </authorList>
    </citation>
    <scope>NUCLEOTIDE SEQUENCE</scope>
    <source>
        <strain evidence="1">FGSC 1904</strain>
    </source>
</reference>
<evidence type="ECO:0000313" key="2">
    <source>
        <dbReference type="Proteomes" id="UP001281003"/>
    </source>
</evidence>
<protein>
    <submittedName>
        <fullName evidence="1">Uncharacterized protein</fullName>
    </submittedName>
</protein>
<comment type="caution">
    <text evidence="1">The sequence shown here is derived from an EMBL/GenBank/DDBJ whole genome shotgun (WGS) entry which is preliminary data.</text>
</comment>
<dbReference type="EMBL" id="JAUTDP010000004">
    <property type="protein sequence ID" value="KAK3400194.1"/>
    <property type="molecule type" value="Genomic_DNA"/>
</dbReference>
<organism evidence="1 2">
    <name type="scientific">Sordaria brevicollis</name>
    <dbReference type="NCBI Taxonomy" id="83679"/>
    <lineage>
        <taxon>Eukaryota</taxon>
        <taxon>Fungi</taxon>
        <taxon>Dikarya</taxon>
        <taxon>Ascomycota</taxon>
        <taxon>Pezizomycotina</taxon>
        <taxon>Sordariomycetes</taxon>
        <taxon>Sordariomycetidae</taxon>
        <taxon>Sordariales</taxon>
        <taxon>Sordariaceae</taxon>
        <taxon>Sordaria</taxon>
    </lineage>
</organism>